<reference evidence="1" key="2">
    <citation type="submission" date="2018-05" db="EMBL/GenBank/DDBJ databases">
        <title>OgluRS3 (Oryza glumaepatula Reference Sequence Version 3).</title>
        <authorList>
            <person name="Zhang J."/>
            <person name="Kudrna D."/>
            <person name="Lee S."/>
            <person name="Talag J."/>
            <person name="Welchert J."/>
            <person name="Wing R.A."/>
        </authorList>
    </citation>
    <scope>NUCLEOTIDE SEQUENCE [LARGE SCALE GENOMIC DNA]</scope>
</reference>
<dbReference type="HOGENOM" id="CLU_2376283_0_0_1"/>
<reference evidence="1" key="1">
    <citation type="submission" date="2015-04" db="UniProtKB">
        <authorList>
            <consortium name="EnsemblPlants"/>
        </authorList>
    </citation>
    <scope>IDENTIFICATION</scope>
</reference>
<accession>A0A0E0A827</accession>
<organism evidence="1">
    <name type="scientific">Oryza glumipatula</name>
    <dbReference type="NCBI Taxonomy" id="40148"/>
    <lineage>
        <taxon>Eukaryota</taxon>
        <taxon>Viridiplantae</taxon>
        <taxon>Streptophyta</taxon>
        <taxon>Embryophyta</taxon>
        <taxon>Tracheophyta</taxon>
        <taxon>Spermatophyta</taxon>
        <taxon>Magnoliopsida</taxon>
        <taxon>Liliopsida</taxon>
        <taxon>Poales</taxon>
        <taxon>Poaceae</taxon>
        <taxon>BOP clade</taxon>
        <taxon>Oryzoideae</taxon>
        <taxon>Oryzeae</taxon>
        <taxon>Oryzinae</taxon>
        <taxon>Oryza</taxon>
    </lineage>
</organism>
<protein>
    <submittedName>
        <fullName evidence="1">Uncharacterized protein</fullName>
    </submittedName>
</protein>
<sequence length="95" mass="10920">MFFPLNPSVAACSSLKLNLFTFPRLFWKKIEVTIDFEEGTSRICRLRRWRHQKRKPAARRRRPMQPAVEPNATANLCPLSLAAGGSAPPREPFRL</sequence>
<evidence type="ECO:0000313" key="2">
    <source>
        <dbReference type="Proteomes" id="UP000026961"/>
    </source>
</evidence>
<proteinExistence type="predicted"/>
<dbReference type="EnsemblPlants" id="OGLUM06G11500.1">
    <property type="protein sequence ID" value="OGLUM06G11500.1"/>
    <property type="gene ID" value="OGLUM06G11500"/>
</dbReference>
<dbReference type="AlphaFoldDB" id="A0A0E0A827"/>
<dbReference type="Proteomes" id="UP000026961">
    <property type="component" value="Chromosome 6"/>
</dbReference>
<keyword evidence="2" id="KW-1185">Reference proteome</keyword>
<evidence type="ECO:0000313" key="1">
    <source>
        <dbReference type="EnsemblPlants" id="OGLUM06G11500.1"/>
    </source>
</evidence>
<name>A0A0E0A827_9ORYZ</name>
<dbReference type="Gramene" id="OGLUM06G11500.1">
    <property type="protein sequence ID" value="OGLUM06G11500.1"/>
    <property type="gene ID" value="OGLUM06G11500"/>
</dbReference>